<dbReference type="Proteomes" id="UP000524450">
    <property type="component" value="Unassembled WGS sequence"/>
</dbReference>
<reference evidence="5 6" key="1">
    <citation type="submission" date="2020-08" db="EMBL/GenBank/DDBJ databases">
        <title>Genomic Encyclopedia of Type Strains, Phase IV (KMG-V): Genome sequencing to study the core and pangenomes of soil and plant-associated prokaryotes.</title>
        <authorList>
            <person name="Whitman W."/>
        </authorList>
    </citation>
    <scope>NUCLEOTIDE SEQUENCE [LARGE SCALE GENOMIC DNA]</scope>
    <source>
        <strain evidence="5 6">34/80</strain>
    </source>
</reference>
<name>A0A840G4Z2_9BURK</name>
<protein>
    <submittedName>
        <fullName evidence="5">Integrase</fullName>
    </submittedName>
</protein>
<dbReference type="PANTHER" id="PTHR34605">
    <property type="entry name" value="PHAGE_INTEGRASE DOMAIN-CONTAINING PROTEIN"/>
    <property type="match status" value="1"/>
</dbReference>
<comment type="caution">
    <text evidence="5">The sequence shown here is derived from an EMBL/GenBank/DDBJ whole genome shotgun (WGS) entry which is preliminary data.</text>
</comment>
<dbReference type="CDD" id="cd00799">
    <property type="entry name" value="INT_Cre_C"/>
    <property type="match status" value="1"/>
</dbReference>
<dbReference type="PANTHER" id="PTHR34605:SF4">
    <property type="entry name" value="DNA ADENINE METHYLTRANSFERASE"/>
    <property type="match status" value="1"/>
</dbReference>
<dbReference type="AlphaFoldDB" id="A0A840G4Z2"/>
<feature type="region of interest" description="Disordered" evidence="3">
    <location>
        <begin position="1"/>
        <end position="30"/>
    </location>
</feature>
<dbReference type="Gene3D" id="1.10.150.130">
    <property type="match status" value="1"/>
</dbReference>
<dbReference type="InterPro" id="IPR052925">
    <property type="entry name" value="Phage_Integrase-like_Recomb"/>
</dbReference>
<dbReference type="SUPFAM" id="SSF47823">
    <property type="entry name" value="lambda integrase-like, N-terminal domain"/>
    <property type="match status" value="1"/>
</dbReference>
<keyword evidence="2" id="KW-0233">DNA recombination</keyword>
<dbReference type="InterPro" id="IPR010998">
    <property type="entry name" value="Integrase_recombinase_N"/>
</dbReference>
<evidence type="ECO:0000256" key="1">
    <source>
        <dbReference type="ARBA" id="ARBA00023125"/>
    </source>
</evidence>
<feature type="domain" description="Tyr recombinase" evidence="4">
    <location>
        <begin position="129"/>
        <end position="329"/>
    </location>
</feature>
<dbReference type="Gene3D" id="1.10.443.10">
    <property type="entry name" value="Intergrase catalytic core"/>
    <property type="match status" value="1"/>
</dbReference>
<evidence type="ECO:0000256" key="2">
    <source>
        <dbReference type="ARBA" id="ARBA00023172"/>
    </source>
</evidence>
<organism evidence="5 6">
    <name type="scientific">Variovorax guangxiensis</name>
    <dbReference type="NCBI Taxonomy" id="1775474"/>
    <lineage>
        <taxon>Bacteria</taxon>
        <taxon>Pseudomonadati</taxon>
        <taxon>Pseudomonadota</taxon>
        <taxon>Betaproteobacteria</taxon>
        <taxon>Burkholderiales</taxon>
        <taxon>Comamonadaceae</taxon>
        <taxon>Variovorax</taxon>
    </lineage>
</organism>
<dbReference type="InterPro" id="IPR011010">
    <property type="entry name" value="DNA_brk_join_enz"/>
</dbReference>
<dbReference type="PROSITE" id="PS51898">
    <property type="entry name" value="TYR_RECOMBINASE"/>
    <property type="match status" value="1"/>
</dbReference>
<evidence type="ECO:0000259" key="4">
    <source>
        <dbReference type="PROSITE" id="PS51898"/>
    </source>
</evidence>
<evidence type="ECO:0000313" key="5">
    <source>
        <dbReference type="EMBL" id="MBB4223928.1"/>
    </source>
</evidence>
<gene>
    <name evidence="5" type="ORF">GGD71_004719</name>
</gene>
<evidence type="ECO:0000313" key="6">
    <source>
        <dbReference type="Proteomes" id="UP000524450"/>
    </source>
</evidence>
<evidence type="ECO:0000256" key="3">
    <source>
        <dbReference type="SAM" id="MobiDB-lite"/>
    </source>
</evidence>
<dbReference type="EMBL" id="JACIFZ010000006">
    <property type="protein sequence ID" value="MBB4223928.1"/>
    <property type="molecule type" value="Genomic_DNA"/>
</dbReference>
<dbReference type="Pfam" id="PF00589">
    <property type="entry name" value="Phage_integrase"/>
    <property type="match status" value="1"/>
</dbReference>
<dbReference type="RefSeq" id="WP_184641013.1">
    <property type="nucleotide sequence ID" value="NZ_JACIFZ010000006.1"/>
</dbReference>
<accession>A0A840G4Z2</accession>
<dbReference type="GO" id="GO:0015074">
    <property type="term" value="P:DNA integration"/>
    <property type="evidence" value="ECO:0007669"/>
    <property type="project" value="InterPro"/>
</dbReference>
<dbReference type="SUPFAM" id="SSF56349">
    <property type="entry name" value="DNA breaking-rejoining enzymes"/>
    <property type="match status" value="1"/>
</dbReference>
<dbReference type="GO" id="GO:0006310">
    <property type="term" value="P:DNA recombination"/>
    <property type="evidence" value="ECO:0007669"/>
    <property type="project" value="UniProtKB-KW"/>
</dbReference>
<sequence>MDGKALRKPSSTAPVAHRKRRQASQKVPESTSAAVDGFTAVARSRATLRAYAGDLAHFRLHGGKIPATPQMVANYAAQFAGVLAIATIQRRLIAVHQAHAEQGLKSPVMDRLVKRTMQGIRRTFGVAQRRVKALVKTDLLEMLVMINRQKPLKAARDRALLLIGFAGALRRSELVAIQCEDVTRFDHGVEVLLRRSKTDQEGVGRTVWIPHAKDNERCPVAALDQWLKLSGIARGPVFRWVSRHGHLVGDKGLTPQSVALVVKRSVKRVHGAAATKTVSGHSLRAGYCTEAALVGMAPWQIREQTGHKSDVTLAKYIRPVAKRKIPSLL</sequence>
<dbReference type="InterPro" id="IPR013762">
    <property type="entry name" value="Integrase-like_cat_sf"/>
</dbReference>
<dbReference type="InterPro" id="IPR002104">
    <property type="entry name" value="Integrase_catalytic"/>
</dbReference>
<proteinExistence type="predicted"/>
<keyword evidence="1" id="KW-0238">DNA-binding</keyword>
<dbReference type="GO" id="GO:0003677">
    <property type="term" value="F:DNA binding"/>
    <property type="evidence" value="ECO:0007669"/>
    <property type="project" value="UniProtKB-KW"/>
</dbReference>